<protein>
    <submittedName>
        <fullName evidence="1">Transcription factor RF2a</fullName>
    </submittedName>
</protein>
<keyword evidence="2" id="KW-1185">Reference proteome</keyword>
<dbReference type="Proteomes" id="UP001060215">
    <property type="component" value="Chromosome 1"/>
</dbReference>
<comment type="caution">
    <text evidence="1">The sequence shown here is derived from an EMBL/GenBank/DDBJ whole genome shotgun (WGS) entry which is preliminary data.</text>
</comment>
<evidence type="ECO:0000313" key="1">
    <source>
        <dbReference type="EMBL" id="KAI8031505.1"/>
    </source>
</evidence>
<sequence length="207" mass="22902">MALLQLAYPLATTLESLKLPSAMLIDSSISYGILKEPIGVNLLLEEVAMRLLLGLLVSCLPMQFDGGAWVAFDEYNNQVITKAAGFFALSATTVEAKACFEAVEWIWANRQSAARSKERKMRYIAELERKVQTLQTEATSLSAQFTSQRDTNGLTAENSELKLRLQTMEQQDIAIRNLDYILTVSAHAIATASVDILANLEKSLDVR</sequence>
<organism evidence="1 2">
    <name type="scientific">Camellia lanceoleosa</name>
    <dbReference type="NCBI Taxonomy" id="1840588"/>
    <lineage>
        <taxon>Eukaryota</taxon>
        <taxon>Viridiplantae</taxon>
        <taxon>Streptophyta</taxon>
        <taxon>Embryophyta</taxon>
        <taxon>Tracheophyta</taxon>
        <taxon>Spermatophyta</taxon>
        <taxon>Magnoliopsida</taxon>
        <taxon>eudicotyledons</taxon>
        <taxon>Gunneridae</taxon>
        <taxon>Pentapetalae</taxon>
        <taxon>asterids</taxon>
        <taxon>Ericales</taxon>
        <taxon>Theaceae</taxon>
        <taxon>Camellia</taxon>
    </lineage>
</organism>
<name>A0ACC0J149_9ERIC</name>
<evidence type="ECO:0000313" key="2">
    <source>
        <dbReference type="Proteomes" id="UP001060215"/>
    </source>
</evidence>
<gene>
    <name evidence="1" type="ORF">LOK49_LG01G01174</name>
</gene>
<reference evidence="1 2" key="1">
    <citation type="journal article" date="2022" name="Plant J.">
        <title>Chromosome-level genome of Camellia lanceoleosa provides a valuable resource for understanding genome evolution and self-incompatibility.</title>
        <authorList>
            <person name="Gong W."/>
            <person name="Xiao S."/>
            <person name="Wang L."/>
            <person name="Liao Z."/>
            <person name="Chang Y."/>
            <person name="Mo W."/>
            <person name="Hu G."/>
            <person name="Li W."/>
            <person name="Zhao G."/>
            <person name="Zhu H."/>
            <person name="Hu X."/>
            <person name="Ji K."/>
            <person name="Xiang X."/>
            <person name="Song Q."/>
            <person name="Yuan D."/>
            <person name="Jin S."/>
            <person name="Zhang L."/>
        </authorList>
    </citation>
    <scope>NUCLEOTIDE SEQUENCE [LARGE SCALE GENOMIC DNA]</scope>
    <source>
        <strain evidence="1">SQ_2022a</strain>
    </source>
</reference>
<dbReference type="EMBL" id="CM045758">
    <property type="protein sequence ID" value="KAI8031505.1"/>
    <property type="molecule type" value="Genomic_DNA"/>
</dbReference>
<accession>A0ACC0J149</accession>
<proteinExistence type="predicted"/>